<dbReference type="OrthoDB" id="1933379at2759"/>
<dbReference type="PANTHER" id="PTHR13707:SF23">
    <property type="entry name" value="SUCCINYL-COA:3-KETOACID-COENZYME A TRANSFERASE"/>
    <property type="match status" value="1"/>
</dbReference>
<proteinExistence type="predicted"/>
<keyword evidence="2" id="KW-1185">Reference proteome</keyword>
<keyword evidence="1" id="KW-0808">Transferase</keyword>
<dbReference type="SMART" id="SM00882">
    <property type="entry name" value="CoA_trans"/>
    <property type="match status" value="1"/>
</dbReference>
<comment type="caution">
    <text evidence="1">The sequence shown here is derived from an EMBL/GenBank/DDBJ whole genome shotgun (WGS) entry which is preliminary data.</text>
</comment>
<dbReference type="EMBL" id="LJIJ01000683">
    <property type="protein sequence ID" value="ODM95358.1"/>
    <property type="molecule type" value="Genomic_DNA"/>
</dbReference>
<dbReference type="Gene3D" id="3.40.1080.10">
    <property type="entry name" value="Glutaconate Coenzyme A-transferase"/>
    <property type="match status" value="1"/>
</dbReference>
<dbReference type="GO" id="GO:0005739">
    <property type="term" value="C:mitochondrion"/>
    <property type="evidence" value="ECO:0007669"/>
    <property type="project" value="TreeGrafter"/>
</dbReference>
<protein>
    <submittedName>
        <fullName evidence="1">Succinyl-CoA:3-ketoacid coenzyme A transferase 1, mitochondrial</fullName>
    </submittedName>
</protein>
<dbReference type="SUPFAM" id="SSF100950">
    <property type="entry name" value="NagB/RpiA/CoA transferase-like"/>
    <property type="match status" value="1"/>
</dbReference>
<evidence type="ECO:0000313" key="2">
    <source>
        <dbReference type="Proteomes" id="UP000094527"/>
    </source>
</evidence>
<accession>A0A1D2MR36</accession>
<dbReference type="STRING" id="48709.A0A1D2MR36"/>
<reference evidence="1 2" key="1">
    <citation type="journal article" date="2016" name="Genome Biol. Evol.">
        <title>Gene Family Evolution Reflects Adaptation to Soil Environmental Stressors in the Genome of the Collembolan Orchesella cincta.</title>
        <authorList>
            <person name="Faddeeva-Vakhrusheva A."/>
            <person name="Derks M.F."/>
            <person name="Anvar S.Y."/>
            <person name="Agamennone V."/>
            <person name="Suring W."/>
            <person name="Smit S."/>
            <person name="van Straalen N.M."/>
            <person name="Roelofs D."/>
        </authorList>
    </citation>
    <scope>NUCLEOTIDE SEQUENCE [LARGE SCALE GENOMIC DNA]</scope>
    <source>
        <tissue evidence="1">Mixed pool</tissue>
    </source>
</reference>
<dbReference type="InterPro" id="IPR004165">
    <property type="entry name" value="CoA_trans_fam_I"/>
</dbReference>
<evidence type="ECO:0000313" key="1">
    <source>
        <dbReference type="EMBL" id="ODM95358.1"/>
    </source>
</evidence>
<dbReference type="PANTHER" id="PTHR13707">
    <property type="entry name" value="KETOACID-COENZYME A TRANSFERASE"/>
    <property type="match status" value="1"/>
</dbReference>
<dbReference type="AlphaFoldDB" id="A0A1D2MR36"/>
<sequence length="237" mass="26638">MAGLLNLVRGFGCSNTRVCLSKSSVVAQLHTKSKFENVTDRKRSSISVQELIVKRAVLEFRHHMIVNLDVGLPPFRVPNHLNLTFLQLGNEVVQNPDHHQQLTLLAPLQVSQHGDVAHGEAGMVLQRRANNRVIALMEHTREDGSPKILKSCDLQITAVSCVDMIITEKCVFRVDKENGLELIELAKQTDMLEIMECTGCEFVVNENLLVNRNFVGEKLLCLLILHCLQWIFVAVLL</sequence>
<dbReference type="Pfam" id="PF01144">
    <property type="entry name" value="CoA_trans"/>
    <property type="match status" value="1"/>
</dbReference>
<gene>
    <name evidence="1" type="ORF">Ocin01_11325</name>
</gene>
<dbReference type="Proteomes" id="UP000094527">
    <property type="component" value="Unassembled WGS sequence"/>
</dbReference>
<dbReference type="InterPro" id="IPR037171">
    <property type="entry name" value="NagB/RpiA_transferase-like"/>
</dbReference>
<organism evidence="1 2">
    <name type="scientific">Orchesella cincta</name>
    <name type="common">Springtail</name>
    <name type="synonym">Podura cincta</name>
    <dbReference type="NCBI Taxonomy" id="48709"/>
    <lineage>
        <taxon>Eukaryota</taxon>
        <taxon>Metazoa</taxon>
        <taxon>Ecdysozoa</taxon>
        <taxon>Arthropoda</taxon>
        <taxon>Hexapoda</taxon>
        <taxon>Collembola</taxon>
        <taxon>Entomobryomorpha</taxon>
        <taxon>Entomobryoidea</taxon>
        <taxon>Orchesellidae</taxon>
        <taxon>Orchesellinae</taxon>
        <taxon>Orchesella</taxon>
    </lineage>
</organism>
<name>A0A1D2MR36_ORCCI</name>
<dbReference type="GO" id="GO:0008260">
    <property type="term" value="F:succinyl-CoA:3-oxo-acid CoA-transferase activity"/>
    <property type="evidence" value="ECO:0007669"/>
    <property type="project" value="TreeGrafter"/>
</dbReference>